<reference evidence="2 3" key="1">
    <citation type="submission" date="2024-02" db="EMBL/GenBank/DDBJ databases">
        <title>A draft genome for the cacao thread blight pathogen Marasmius crinis-equi.</title>
        <authorList>
            <person name="Cohen S.P."/>
            <person name="Baruah I.K."/>
            <person name="Amoako-Attah I."/>
            <person name="Bukari Y."/>
            <person name="Meinhardt L.W."/>
            <person name="Bailey B.A."/>
        </authorList>
    </citation>
    <scope>NUCLEOTIDE SEQUENCE [LARGE SCALE GENOMIC DNA]</scope>
    <source>
        <strain evidence="2 3">GH-76</strain>
    </source>
</reference>
<organism evidence="2 3">
    <name type="scientific">Marasmius crinis-equi</name>
    <dbReference type="NCBI Taxonomy" id="585013"/>
    <lineage>
        <taxon>Eukaryota</taxon>
        <taxon>Fungi</taxon>
        <taxon>Dikarya</taxon>
        <taxon>Basidiomycota</taxon>
        <taxon>Agaricomycotina</taxon>
        <taxon>Agaricomycetes</taxon>
        <taxon>Agaricomycetidae</taxon>
        <taxon>Agaricales</taxon>
        <taxon>Marasmiineae</taxon>
        <taxon>Marasmiaceae</taxon>
        <taxon>Marasmius</taxon>
    </lineage>
</organism>
<feature type="region of interest" description="Disordered" evidence="1">
    <location>
        <begin position="1"/>
        <end position="90"/>
    </location>
</feature>
<evidence type="ECO:0000313" key="2">
    <source>
        <dbReference type="EMBL" id="KAL0579023.1"/>
    </source>
</evidence>
<proteinExistence type="predicted"/>
<feature type="compositionally biased region" description="Acidic residues" evidence="1">
    <location>
        <begin position="40"/>
        <end position="52"/>
    </location>
</feature>
<accession>A0ABR3FU44</accession>
<feature type="compositionally biased region" description="Basic residues" evidence="1">
    <location>
        <begin position="74"/>
        <end position="87"/>
    </location>
</feature>
<dbReference type="Proteomes" id="UP001465976">
    <property type="component" value="Unassembled WGS sequence"/>
</dbReference>
<gene>
    <name evidence="2" type="ORF">V5O48_002966</name>
</gene>
<protein>
    <recommendedName>
        <fullName evidence="4">F-box domain-containing protein</fullName>
    </recommendedName>
</protein>
<feature type="compositionally biased region" description="Polar residues" evidence="1">
    <location>
        <begin position="15"/>
        <end position="24"/>
    </location>
</feature>
<comment type="caution">
    <text evidence="2">The sequence shown here is derived from an EMBL/GenBank/DDBJ whole genome shotgun (WGS) entry which is preliminary data.</text>
</comment>
<dbReference type="EMBL" id="JBAHYK010000074">
    <property type="protein sequence ID" value="KAL0579023.1"/>
    <property type="molecule type" value="Genomic_DNA"/>
</dbReference>
<evidence type="ECO:0000256" key="1">
    <source>
        <dbReference type="SAM" id="MobiDB-lite"/>
    </source>
</evidence>
<keyword evidence="3" id="KW-1185">Reference proteome</keyword>
<sequence>MEGKTGTRTRRSGRLNSQPQQGASNIIARPLKRSAKTDNAEESYGESGESEEDNGKGRGKGKGKGKEKTVAKPPPKKRAKPTARKAGKAHEIDGKLSLLPTLPLDILFEVLLGREKNTKSEELTCDQIWRHLPSQTLLALTQVNRLFRETILSEGCLFVWVAAREAHEVPEPLPGFSEYHWARMLSSEKCQICRTRKAYAIFHWGKRLCSTCIKTCAITKPKFKSRFPNQDSIALDLIKPKWSGTTWLYSIEDIEGVLEALKACKNEKERENYINERKAYLVEIEQKVKDCVNWRLKIRNKNYQDRKDNRQSRHDQIKAKLMELGYTERDVECSGYKSLPSGIRDTPLTDKGWNMIKNDVVTTLKMSRVCRAFSHDTEGVLLSRREMLSNAYTAYKKTVTPINSRDLPNIPTLMLNTSLMEIFSSPDEPALSQEQVTQAFMQIVPHLTTMFAPTKTLLLEELQQGSALTWRGGSQYYFKPENTKGIRGPLPPPTTTSFELAIVQLACSQCRSIIPTLTAAFHHMNCPLCCFSARSFDTVYLHKMRQRGLDTLSLADATRAVVSMLEASGMDTDTTTADQMDQKGDVYECVGCEQHNLQVLQNHQGQQNHHGLHNLPGPHNPQNVFRGTWRECNKHFNRTHWLTRPDEYLPMTTSPFRLVTSQNHQDERECWSCAHCLAHIEGKTVNRATVVAHVGSEHGVQNPRVPDDFFYNSHECEQDQRRMYRLGQGFLDGEVAYLPSSL</sequence>
<evidence type="ECO:0000313" key="3">
    <source>
        <dbReference type="Proteomes" id="UP001465976"/>
    </source>
</evidence>
<name>A0ABR3FU44_9AGAR</name>
<evidence type="ECO:0008006" key="4">
    <source>
        <dbReference type="Google" id="ProtNLM"/>
    </source>
</evidence>